<evidence type="ECO:0000259" key="9">
    <source>
        <dbReference type="Pfam" id="PF06808"/>
    </source>
</evidence>
<sequence>MLFGLDGVEIGLIITFACLFGAIMSGYPVAFSIGGAGIIAFGILAALSDAGILLHQAVDDRSAEYAQLVADGVARDTISLFRYPDLPTYTQELFPDGWQRAFDRNIALITNRMNERVFAGPSIETLLAVAMFVLMGITLERSRIANDLLTTMARVFGPLPGGLAVSIVVVGAFLAASTGIVGATVVTMGLLALPTMLRNGYSPELSTGVIAASGTLGQIIPPSIVIVLLGTLAGDLYSTAQEEFAQANMCPDALTYLGEPAVLSVGTLFQAALLPGIFLAFLYGAYAFGFAMVYPEKAPPVAGSQGDVQIVGRYHNVTWFVGAPVAIILFAIGLSTAGLSGSQNVSVSSIADLGAQAELRTNVSAECQASMIERHGQEKWDRAVLQQADIDANGGTLTQEQRELSPEALAEAEAQALANAPLLSSTLMLVWVLAGIALAMSVGVAPRLPMLPILIGAGAIGVGIVLDAAFIGPLTTPGTAFLILAIPFAALLYSIREAAGRLGQNDLLRVVFPPLVLIVAVLGSILGGITNPTPAAALGAAGALLLAAYRKLEEDPDRSPAPIIWGTLSIILMLVLGTTFDLRISIEQVSVENYIAFVIALICYSVSMLTLVYCCWILWSKGVLTPVVRETAKVTSMVFAILIGSQLLNLVLISFGGEHYIQDFLKSFDSEFKVFLMVMLVLFILGFVLDFLEIIYIVIPIVGPVIYGGTLDPKWVTIMIAVNLQTSFLTPPFGFALFYLRGVAPASVTTGHIYRGVIPFVLIQVVGLGLLWMFPSIVTIVPDLLSN</sequence>
<comment type="function">
    <text evidence="7">Part of the tripartite ATP-independent periplasmic (TRAP) transport system.</text>
</comment>
<feature type="transmembrane region" description="Helical" evidence="8">
    <location>
        <begin position="422"/>
        <end position="444"/>
    </location>
</feature>
<evidence type="ECO:0000313" key="11">
    <source>
        <dbReference type="Proteomes" id="UP000220034"/>
    </source>
</evidence>
<dbReference type="Pfam" id="PF06808">
    <property type="entry name" value="DctM"/>
    <property type="match status" value="2"/>
</dbReference>
<dbReference type="GO" id="GO:0022857">
    <property type="term" value="F:transmembrane transporter activity"/>
    <property type="evidence" value="ECO:0007669"/>
    <property type="project" value="UniProtKB-UniRule"/>
</dbReference>
<accession>A0A2C9CT91</accession>
<evidence type="ECO:0000256" key="7">
    <source>
        <dbReference type="RuleBase" id="RU369079"/>
    </source>
</evidence>
<keyword evidence="6 8" id="KW-0472">Membrane</keyword>
<reference evidence="11" key="1">
    <citation type="submission" date="2017-09" db="EMBL/GenBank/DDBJ databases">
        <authorList>
            <person name="Varghese N."/>
            <person name="Submissions S."/>
        </authorList>
    </citation>
    <scope>NUCLEOTIDE SEQUENCE [LARGE SCALE GENOMIC DNA]</scope>
    <source>
        <strain evidence="11">C7</strain>
    </source>
</reference>
<comment type="subcellular location">
    <subcellularLocation>
        <location evidence="1 7">Cell inner membrane</location>
        <topology evidence="1 7">Multi-pass membrane protein</topology>
    </subcellularLocation>
</comment>
<feature type="transmembrane region" description="Helical" evidence="8">
    <location>
        <begin position="634"/>
        <end position="653"/>
    </location>
</feature>
<dbReference type="AlphaFoldDB" id="A0A2C9CT91"/>
<feature type="transmembrane region" description="Helical" evidence="8">
    <location>
        <begin position="33"/>
        <end position="54"/>
    </location>
</feature>
<feature type="transmembrane region" description="Helical" evidence="8">
    <location>
        <begin position="451"/>
        <end position="472"/>
    </location>
</feature>
<keyword evidence="11" id="KW-1185">Reference proteome</keyword>
<dbReference type="GO" id="GO:0005886">
    <property type="term" value="C:plasma membrane"/>
    <property type="evidence" value="ECO:0007669"/>
    <property type="project" value="UniProtKB-SubCell"/>
</dbReference>
<name>A0A2C9CT91_9RHOB</name>
<feature type="transmembrane region" description="Helical" evidence="8">
    <location>
        <begin position="478"/>
        <end position="495"/>
    </location>
</feature>
<keyword evidence="7" id="KW-0813">Transport</keyword>
<feature type="transmembrane region" description="Helical" evidence="8">
    <location>
        <begin position="674"/>
        <end position="703"/>
    </location>
</feature>
<dbReference type="EMBL" id="OCTN01000004">
    <property type="protein sequence ID" value="SOH94544.1"/>
    <property type="molecule type" value="Genomic_DNA"/>
</dbReference>
<feature type="transmembrane region" description="Helical" evidence="8">
    <location>
        <begin position="316"/>
        <end position="339"/>
    </location>
</feature>
<dbReference type="OrthoDB" id="7339120at2"/>
<evidence type="ECO:0000256" key="8">
    <source>
        <dbReference type="SAM" id="Phobius"/>
    </source>
</evidence>
<feature type="domain" description="TRAP C4-dicarboxylate transport system permease DctM subunit" evidence="9">
    <location>
        <begin position="566"/>
        <end position="776"/>
    </location>
</feature>
<dbReference type="Proteomes" id="UP000220034">
    <property type="component" value="Unassembled WGS sequence"/>
</dbReference>
<protein>
    <submittedName>
        <fullName evidence="10">TRAP-type mannitol/chloroaromatic compound transport system, large permease component</fullName>
    </submittedName>
</protein>
<evidence type="ECO:0000256" key="4">
    <source>
        <dbReference type="ARBA" id="ARBA00022692"/>
    </source>
</evidence>
<evidence type="ECO:0000313" key="10">
    <source>
        <dbReference type="EMBL" id="SOH94544.1"/>
    </source>
</evidence>
<feature type="transmembrane region" description="Helical" evidence="8">
    <location>
        <begin position="7"/>
        <end position="27"/>
    </location>
</feature>
<dbReference type="PANTHER" id="PTHR33362">
    <property type="entry name" value="SIALIC ACID TRAP TRANSPORTER PERMEASE PROTEIN SIAT-RELATED"/>
    <property type="match status" value="1"/>
</dbReference>
<feature type="transmembrane region" description="Helical" evidence="8">
    <location>
        <begin position="272"/>
        <end position="295"/>
    </location>
</feature>
<dbReference type="InterPro" id="IPR004681">
    <property type="entry name" value="TRAP_DctM"/>
</dbReference>
<feature type="transmembrane region" description="Helical" evidence="8">
    <location>
        <begin position="205"/>
        <end position="229"/>
    </location>
</feature>
<dbReference type="InterPro" id="IPR010656">
    <property type="entry name" value="DctM"/>
</dbReference>
<evidence type="ECO:0000256" key="6">
    <source>
        <dbReference type="ARBA" id="ARBA00023136"/>
    </source>
</evidence>
<dbReference type="PANTHER" id="PTHR33362:SF7">
    <property type="entry name" value="SLL1103 PROTEIN"/>
    <property type="match status" value="1"/>
</dbReference>
<evidence type="ECO:0000256" key="5">
    <source>
        <dbReference type="ARBA" id="ARBA00022989"/>
    </source>
</evidence>
<feature type="transmembrane region" description="Helical" evidence="8">
    <location>
        <begin position="563"/>
        <end position="582"/>
    </location>
</feature>
<keyword evidence="5 8" id="KW-1133">Transmembrane helix</keyword>
<keyword evidence="2" id="KW-1003">Cell membrane</keyword>
<feature type="domain" description="TRAP C4-dicarboxylate transport system permease DctM subunit" evidence="9">
    <location>
        <begin position="17"/>
        <end position="291"/>
    </location>
</feature>
<gene>
    <name evidence="10" type="ORF">SAMN06273572_104243</name>
</gene>
<organism evidence="10 11">
    <name type="scientific">Pontivivens marinum</name>
    <dbReference type="NCBI Taxonomy" id="1690039"/>
    <lineage>
        <taxon>Bacteria</taxon>
        <taxon>Pseudomonadati</taxon>
        <taxon>Pseudomonadota</taxon>
        <taxon>Alphaproteobacteria</taxon>
        <taxon>Rhodobacterales</taxon>
        <taxon>Paracoccaceae</taxon>
        <taxon>Pontivivens</taxon>
    </lineage>
</organism>
<evidence type="ECO:0000256" key="2">
    <source>
        <dbReference type="ARBA" id="ARBA00022475"/>
    </source>
</evidence>
<feature type="transmembrane region" description="Helical" evidence="8">
    <location>
        <begin position="715"/>
        <end position="740"/>
    </location>
</feature>
<proteinExistence type="predicted"/>
<keyword evidence="3 7" id="KW-0997">Cell inner membrane</keyword>
<feature type="transmembrane region" description="Helical" evidence="8">
    <location>
        <begin position="507"/>
        <end position="529"/>
    </location>
</feature>
<dbReference type="RefSeq" id="WP_097930220.1">
    <property type="nucleotide sequence ID" value="NZ_OCTN01000004.1"/>
</dbReference>
<feature type="transmembrane region" description="Helical" evidence="8">
    <location>
        <begin position="752"/>
        <end position="774"/>
    </location>
</feature>
<feature type="transmembrane region" description="Helical" evidence="8">
    <location>
        <begin position="163"/>
        <end position="193"/>
    </location>
</feature>
<feature type="transmembrane region" description="Helical" evidence="8">
    <location>
        <begin position="594"/>
        <end position="619"/>
    </location>
</feature>
<feature type="transmembrane region" description="Helical" evidence="8">
    <location>
        <begin position="117"/>
        <end position="139"/>
    </location>
</feature>
<evidence type="ECO:0000256" key="1">
    <source>
        <dbReference type="ARBA" id="ARBA00004429"/>
    </source>
</evidence>
<keyword evidence="4 8" id="KW-0812">Transmembrane</keyword>
<evidence type="ECO:0000256" key="3">
    <source>
        <dbReference type="ARBA" id="ARBA00022519"/>
    </source>
</evidence>